<dbReference type="EMBL" id="FLQX01000005">
    <property type="protein sequence ID" value="SBT03450.1"/>
    <property type="molecule type" value="Genomic_DNA"/>
</dbReference>
<accession>A0A1A8XE48</accession>
<dbReference type="Proteomes" id="UP000199169">
    <property type="component" value="Unassembled WGS sequence"/>
</dbReference>
<keyword evidence="3" id="KW-1185">Reference proteome</keyword>
<evidence type="ECO:0000313" key="2">
    <source>
        <dbReference type="EMBL" id="SBT03450.1"/>
    </source>
</evidence>
<proteinExistence type="predicted"/>
<feature type="region of interest" description="Disordered" evidence="1">
    <location>
        <begin position="1"/>
        <end position="24"/>
    </location>
</feature>
<protein>
    <submittedName>
        <fullName evidence="2">Uncharacterized protein</fullName>
    </submittedName>
</protein>
<reference evidence="2 3" key="1">
    <citation type="submission" date="2016-06" db="EMBL/GenBank/DDBJ databases">
        <authorList>
            <person name="Kjaerup R.B."/>
            <person name="Dalgaard T.S."/>
            <person name="Juul-Madsen H.R."/>
        </authorList>
    </citation>
    <scope>NUCLEOTIDE SEQUENCE [LARGE SCALE GENOMIC DNA]</scope>
    <source>
        <strain evidence="2">3</strain>
    </source>
</reference>
<evidence type="ECO:0000256" key="1">
    <source>
        <dbReference type="SAM" id="MobiDB-lite"/>
    </source>
</evidence>
<name>A0A1A8XE48_9PROT</name>
<organism evidence="2 3">
    <name type="scientific">Candidatus Accumulibacter aalborgensis</name>
    <dbReference type="NCBI Taxonomy" id="1860102"/>
    <lineage>
        <taxon>Bacteria</taxon>
        <taxon>Pseudomonadati</taxon>
        <taxon>Pseudomonadota</taxon>
        <taxon>Betaproteobacteria</taxon>
        <taxon>Candidatus Accumulibacter</taxon>
    </lineage>
</organism>
<sequence length="79" mass="8906">MHHRRRGATRLRIGSGRGSGVAETAETAFNRPSSGADLVFAPQLLLAEAAKVLLRRRRRSEFSQQELRDIRLSFAWSTK</sequence>
<dbReference type="STRING" id="1860102.ACCAA_1020018"/>
<gene>
    <name evidence="2" type="ORF">ACCAA_1020018</name>
</gene>
<evidence type="ECO:0000313" key="3">
    <source>
        <dbReference type="Proteomes" id="UP000199169"/>
    </source>
</evidence>
<dbReference type="AlphaFoldDB" id="A0A1A8XE48"/>